<dbReference type="Gene3D" id="3.90.400.10">
    <property type="entry name" value="Oligo-1,6-glucosidase, Domain 2"/>
    <property type="match status" value="1"/>
</dbReference>
<dbReference type="InterPro" id="IPR004185">
    <property type="entry name" value="Glyco_hydro_13_lg-like_dom"/>
</dbReference>
<evidence type="ECO:0000313" key="6">
    <source>
        <dbReference type="Proteomes" id="UP000476064"/>
    </source>
</evidence>
<sequence length="581" mass="66676">MFQECFRHSTRSVWAYAYDMQTIHLRVRTKRDDVEEVTVIAGDKYDWDRFNEERPLTKIAADRFFDYWEAAVKPKFSRYAYIFRLRQGEETVYLTEDGVSVDRPQPAAGYFDFPYIHEIDLFAAPEWAKSAVFYQIMPDRFASGDAALNPEGALEWGEAPTADSCFGGDLKGILDHLDHIAELGATAIYLTPVFQAPSSHKYDTIDYRRVDEHFGDKNALKQLVDACHARGIRVVLDAVFNHTSERFLPFQDVLKHGEQSKYANWFHVRSFPAEVKDGIATYDTFGFNGQMPKLNTANPETKQYLLDVAEYWIRETDIDGWRLDVADEIDHHFWRSFRQTVKAVKPDAYIVGEVWNDAGPWLLGDQFDSVMNYPFAGKTLAFFTGEGQDGRAFAEAVNGLLMRYAQPTNEVVFNLLSSHDTPRVLTMAGGDKRKLKLAVVFLLTYIGTPCIFYGDEIGMQGGNDPECRGCMVWDEERQDRELFDFYKLLIGLRKASPALRSGRFRFLRAESGDARIVYERLGEAEHFTVWMNPTGEQTVLEHPMETNDWRDALTGEPAPVSDGVQRVELEPYGYRILRREL</sequence>
<dbReference type="Gene3D" id="3.20.20.80">
    <property type="entry name" value="Glycosidases"/>
    <property type="match status" value="1"/>
</dbReference>
<dbReference type="SMART" id="SM00642">
    <property type="entry name" value="Aamy"/>
    <property type="match status" value="1"/>
</dbReference>
<dbReference type="EMBL" id="CP048209">
    <property type="protein sequence ID" value="QHT59458.1"/>
    <property type="molecule type" value="Genomic_DNA"/>
</dbReference>
<evidence type="ECO:0000256" key="2">
    <source>
        <dbReference type="ARBA" id="ARBA00022801"/>
    </source>
</evidence>
<dbReference type="InterPro" id="IPR013780">
    <property type="entry name" value="Glyco_hydro_b"/>
</dbReference>
<dbReference type="InterPro" id="IPR045857">
    <property type="entry name" value="O16G_dom_2"/>
</dbReference>
<dbReference type="Gene3D" id="2.60.40.1180">
    <property type="entry name" value="Golgi alpha-mannosidase II"/>
    <property type="match status" value="1"/>
</dbReference>
<evidence type="ECO:0000313" key="5">
    <source>
        <dbReference type="EMBL" id="QHT59458.1"/>
    </source>
</evidence>
<comment type="similarity">
    <text evidence="1">Belongs to the glycosyl hydrolase 13 family.</text>
</comment>
<dbReference type="PANTHER" id="PTHR10357:SF210">
    <property type="entry name" value="MALTODEXTRIN GLUCOSIDASE"/>
    <property type="match status" value="1"/>
</dbReference>
<name>A0A6C0FQP9_9BACL</name>
<evidence type="ECO:0000259" key="4">
    <source>
        <dbReference type="SMART" id="SM00642"/>
    </source>
</evidence>
<accession>A0A6C0FQP9</accession>
<dbReference type="AlphaFoldDB" id="A0A6C0FQP9"/>
<dbReference type="InterPro" id="IPR006047">
    <property type="entry name" value="GH13_cat_dom"/>
</dbReference>
<keyword evidence="2" id="KW-0378">Hydrolase</keyword>
<dbReference type="GO" id="GO:0004553">
    <property type="term" value="F:hydrolase activity, hydrolyzing O-glycosyl compounds"/>
    <property type="evidence" value="ECO:0007669"/>
    <property type="project" value="InterPro"/>
</dbReference>
<dbReference type="Pfam" id="PF16657">
    <property type="entry name" value="Malt_amylase_C"/>
    <property type="match status" value="1"/>
</dbReference>
<dbReference type="SUPFAM" id="SSF51445">
    <property type="entry name" value="(Trans)glycosidases"/>
    <property type="match status" value="1"/>
</dbReference>
<dbReference type="InterPro" id="IPR017853">
    <property type="entry name" value="GH"/>
</dbReference>
<evidence type="ECO:0000256" key="3">
    <source>
        <dbReference type="ARBA" id="ARBA00023295"/>
    </source>
</evidence>
<dbReference type="CDD" id="cd11338">
    <property type="entry name" value="AmyAc_CMD"/>
    <property type="match status" value="1"/>
</dbReference>
<protein>
    <submittedName>
        <fullName evidence="5">Alpha-glycosidase</fullName>
    </submittedName>
</protein>
<dbReference type="Pfam" id="PF02903">
    <property type="entry name" value="Alpha-amylase_N"/>
    <property type="match status" value="1"/>
</dbReference>
<dbReference type="InterPro" id="IPR032091">
    <property type="entry name" value="Malt_amylase-like_C"/>
</dbReference>
<keyword evidence="6" id="KW-1185">Reference proteome</keyword>
<dbReference type="GO" id="GO:0005975">
    <property type="term" value="P:carbohydrate metabolic process"/>
    <property type="evidence" value="ECO:0007669"/>
    <property type="project" value="InterPro"/>
</dbReference>
<proteinExistence type="inferred from homology"/>
<organism evidence="5 6">
    <name type="scientific">Paenibacillus lycopersici</name>
    <dbReference type="NCBI Taxonomy" id="2704462"/>
    <lineage>
        <taxon>Bacteria</taxon>
        <taxon>Bacillati</taxon>
        <taxon>Bacillota</taxon>
        <taxon>Bacilli</taxon>
        <taxon>Bacillales</taxon>
        <taxon>Paenibacillaceae</taxon>
        <taxon>Paenibacillus</taxon>
    </lineage>
</organism>
<dbReference type="InterPro" id="IPR013783">
    <property type="entry name" value="Ig-like_fold"/>
</dbReference>
<dbReference type="Pfam" id="PF00128">
    <property type="entry name" value="Alpha-amylase"/>
    <property type="match status" value="1"/>
</dbReference>
<gene>
    <name evidence="5" type="ORF">GXP70_05375</name>
</gene>
<keyword evidence="3 5" id="KW-0326">Glycosidase</keyword>
<reference evidence="5 6" key="1">
    <citation type="submission" date="2020-01" db="EMBL/GenBank/DDBJ databases">
        <title>Paenibacillus sp. nov., isolated from tomato rhizosphere.</title>
        <authorList>
            <person name="Weon H.-Y."/>
            <person name="Lee S.A."/>
        </authorList>
    </citation>
    <scope>NUCLEOTIDE SEQUENCE [LARGE SCALE GENOMIC DNA]</scope>
    <source>
        <strain evidence="5 6">12200R-189</strain>
    </source>
</reference>
<evidence type="ECO:0000256" key="1">
    <source>
        <dbReference type="ARBA" id="ARBA00008061"/>
    </source>
</evidence>
<dbReference type="Gene3D" id="2.60.40.10">
    <property type="entry name" value="Immunoglobulins"/>
    <property type="match status" value="1"/>
</dbReference>
<dbReference type="CDD" id="cd02857">
    <property type="entry name" value="E_set_CDase_PDE_N"/>
    <property type="match status" value="1"/>
</dbReference>
<dbReference type="KEGG" id="plyc:GXP70_05375"/>
<feature type="domain" description="Glycosyl hydrolase family 13 catalytic" evidence="4">
    <location>
        <begin position="135"/>
        <end position="493"/>
    </location>
</feature>
<dbReference type="SUPFAM" id="SSF51011">
    <property type="entry name" value="Glycosyl hydrolase domain"/>
    <property type="match status" value="1"/>
</dbReference>
<dbReference type="PANTHER" id="PTHR10357">
    <property type="entry name" value="ALPHA-AMYLASE FAMILY MEMBER"/>
    <property type="match status" value="1"/>
</dbReference>
<dbReference type="RefSeq" id="WP_162355524.1">
    <property type="nucleotide sequence ID" value="NZ_CP048209.1"/>
</dbReference>
<dbReference type="Proteomes" id="UP000476064">
    <property type="component" value="Chromosome"/>
</dbReference>